<keyword evidence="3" id="KW-1185">Reference proteome</keyword>
<keyword evidence="1" id="KW-0472">Membrane</keyword>
<dbReference type="AlphaFoldDB" id="A0A380KXS3"/>
<keyword evidence="1" id="KW-0812">Transmembrane</keyword>
<reference evidence="2" key="1">
    <citation type="submission" date="2018-06" db="EMBL/GenBank/DDBJ databases">
        <authorList>
            <consortium name="Pathogen Informatics"/>
            <person name="Doyle S."/>
        </authorList>
    </citation>
    <scope>NUCLEOTIDE SEQUENCE [LARGE SCALE GENOMIC DNA]</scope>
    <source>
        <strain evidence="2">NCTC13765</strain>
    </source>
</reference>
<feature type="transmembrane region" description="Helical" evidence="1">
    <location>
        <begin position="153"/>
        <end position="172"/>
    </location>
</feature>
<sequence>MMKNKKVFMTFQTSDAFVNSDWLEERLRKEHAQGWKLINYSWWGLFTFEECEPADVVYRFDFAQDVWTPGMVRIYQDAGWTKVLDKSGILLLKRKLAEGELASSALLYEDRRTQLEARLPMLKRLVWLEIASFCFILYLLYTIFTDNHFSTKIYWLSILFFLSYLSLSRLNVFRAYYRAKKELTE</sequence>
<dbReference type="Proteomes" id="UP000254634">
    <property type="component" value="Unassembled WGS sequence"/>
</dbReference>
<name>A0A380KXS3_9STRE</name>
<organism evidence="2 3">
    <name type="scientific">Streptococcus massiliensis</name>
    <dbReference type="NCBI Taxonomy" id="313439"/>
    <lineage>
        <taxon>Bacteria</taxon>
        <taxon>Bacillati</taxon>
        <taxon>Bacillota</taxon>
        <taxon>Bacilli</taxon>
        <taxon>Lactobacillales</taxon>
        <taxon>Streptococcaceae</taxon>
        <taxon>Streptococcus</taxon>
    </lineage>
</organism>
<dbReference type="STRING" id="1123307.GCA_000380065_01226"/>
<dbReference type="InterPro" id="IPR021359">
    <property type="entry name" value="DUF2812"/>
</dbReference>
<evidence type="ECO:0000313" key="2">
    <source>
        <dbReference type="EMBL" id="SUN76498.1"/>
    </source>
</evidence>
<dbReference type="Pfam" id="PF11193">
    <property type="entry name" value="DUF2812"/>
    <property type="match status" value="1"/>
</dbReference>
<gene>
    <name evidence="2" type="ORF">NCTC13765_00991</name>
</gene>
<protein>
    <submittedName>
        <fullName evidence="2">Protein of uncharacterized function (DUF2812)</fullName>
    </submittedName>
</protein>
<accession>A0A380KXS3</accession>
<keyword evidence="1" id="KW-1133">Transmembrane helix</keyword>
<proteinExistence type="predicted"/>
<dbReference type="EMBL" id="UHFR01000005">
    <property type="protein sequence ID" value="SUN76498.1"/>
    <property type="molecule type" value="Genomic_DNA"/>
</dbReference>
<feature type="transmembrane region" description="Helical" evidence="1">
    <location>
        <begin position="121"/>
        <end position="141"/>
    </location>
</feature>
<evidence type="ECO:0000256" key="1">
    <source>
        <dbReference type="SAM" id="Phobius"/>
    </source>
</evidence>
<evidence type="ECO:0000313" key="3">
    <source>
        <dbReference type="Proteomes" id="UP000254634"/>
    </source>
</evidence>